<dbReference type="EMBL" id="JASNQZ010000018">
    <property type="protein sequence ID" value="KAL0945418.1"/>
    <property type="molecule type" value="Genomic_DNA"/>
</dbReference>
<dbReference type="Gene3D" id="2.60.120.330">
    <property type="entry name" value="B-lactam Antibiotic, Isopenicillin N Synthase, Chain"/>
    <property type="match status" value="1"/>
</dbReference>
<protein>
    <recommendedName>
        <fullName evidence="3">DUF1479-domain-containing protein</fullName>
    </recommendedName>
</protein>
<dbReference type="PANTHER" id="PTHR30613">
    <property type="entry name" value="UNCHARACTERIZED PROTEIN YBIU-RELATED"/>
    <property type="match status" value="1"/>
</dbReference>
<reference evidence="2" key="1">
    <citation type="submission" date="2024-06" db="EMBL/GenBank/DDBJ databases">
        <title>Multi-omics analyses provide insights into the biosynthesis of the anticancer antibiotic pleurotin in Hohenbuehelia grisea.</title>
        <authorList>
            <person name="Weaver J.A."/>
            <person name="Alberti F."/>
        </authorList>
    </citation>
    <scope>NUCLEOTIDE SEQUENCE [LARGE SCALE GENOMIC DNA]</scope>
    <source>
        <strain evidence="2">T-177</strain>
    </source>
</reference>
<accession>A0ABR3IQ51</accession>
<comment type="caution">
    <text evidence="1">The sequence shown here is derived from an EMBL/GenBank/DDBJ whole genome shotgun (WGS) entry which is preliminary data.</text>
</comment>
<dbReference type="Proteomes" id="UP001556367">
    <property type="component" value="Unassembled WGS sequence"/>
</dbReference>
<gene>
    <name evidence="1" type="ORF">HGRIS_000910</name>
</gene>
<keyword evidence="2" id="KW-1185">Reference proteome</keyword>
<dbReference type="PANTHER" id="PTHR30613:SF1">
    <property type="entry name" value="DUF1479 DOMAIN PROTEIN (AFU_ORTHOLOGUE AFUA_5G09280)"/>
    <property type="match status" value="1"/>
</dbReference>
<evidence type="ECO:0000313" key="2">
    <source>
        <dbReference type="Proteomes" id="UP001556367"/>
    </source>
</evidence>
<dbReference type="InterPro" id="IPR010856">
    <property type="entry name" value="Gig2-like"/>
</dbReference>
<sequence>MDTGPTSTLPPRFADLKREIAESYPDFEERVTKAWGEILDELSKVTRDMTETGSEYIPQVDFAELQTLSADKVREIQRKGCVVIRNVVDDEDALSWKQALEDFIKSNPDVEGVPEDNKQFFQLYWTKSQVLARSHPNMLATSAWLNNLYHTKSDLTIEGVDLSVPLSYADRFRIRRPATHWPVHPPHIDGGAIERWEDVTFRTCFADILSGNWRAHDPYDLKGRLDARSSLYNRPNQSTVFRTFQGWLAMSETAPTEGTLKVFADVLLSNAYIILRPFFRPLVSMDSEEVLDAGNWEFDISSSEFPGIHPRDGGFAGPKPTPIHHPHLNLDQTMLSVPKVNPGDTVFWHCDVVHSVEEEHTGKGDSAVMYIPSVPLTPQNEAYVKRQYHDFVEGNRPSDFPKGAGEINYVGIGRPGDILTSEAKRAMGVPIAVS</sequence>
<evidence type="ECO:0000313" key="1">
    <source>
        <dbReference type="EMBL" id="KAL0945418.1"/>
    </source>
</evidence>
<organism evidence="1 2">
    <name type="scientific">Hohenbuehelia grisea</name>
    <dbReference type="NCBI Taxonomy" id="104357"/>
    <lineage>
        <taxon>Eukaryota</taxon>
        <taxon>Fungi</taxon>
        <taxon>Dikarya</taxon>
        <taxon>Basidiomycota</taxon>
        <taxon>Agaricomycotina</taxon>
        <taxon>Agaricomycetes</taxon>
        <taxon>Agaricomycetidae</taxon>
        <taxon>Agaricales</taxon>
        <taxon>Pleurotineae</taxon>
        <taxon>Pleurotaceae</taxon>
        <taxon>Hohenbuehelia</taxon>
    </lineage>
</organism>
<dbReference type="Pfam" id="PF07350">
    <property type="entry name" value="Gig2-like"/>
    <property type="match status" value="1"/>
</dbReference>
<proteinExistence type="predicted"/>
<dbReference type="SUPFAM" id="SSF51197">
    <property type="entry name" value="Clavaminate synthase-like"/>
    <property type="match status" value="1"/>
</dbReference>
<dbReference type="InterPro" id="IPR027443">
    <property type="entry name" value="IPNS-like_sf"/>
</dbReference>
<name>A0ABR3IQ51_9AGAR</name>
<evidence type="ECO:0008006" key="3">
    <source>
        <dbReference type="Google" id="ProtNLM"/>
    </source>
</evidence>